<dbReference type="Pfam" id="PF02714">
    <property type="entry name" value="RSN1_7TM"/>
    <property type="match status" value="1"/>
</dbReference>
<name>B8MB38_TALSN</name>
<evidence type="ECO:0000256" key="8">
    <source>
        <dbReference type="SAM" id="Phobius"/>
    </source>
</evidence>
<protein>
    <submittedName>
        <fullName evidence="12">DUF221 domain protein, putative</fullName>
    </submittedName>
</protein>
<reference evidence="13" key="1">
    <citation type="journal article" date="2015" name="Genome Announc.">
        <title>Genome sequence of the AIDS-associated pathogen Penicillium marneffei (ATCC18224) and its near taxonomic relative Talaromyces stipitatus (ATCC10500).</title>
        <authorList>
            <person name="Nierman W.C."/>
            <person name="Fedorova-Abrams N.D."/>
            <person name="Andrianopoulos A."/>
        </authorList>
    </citation>
    <scope>NUCLEOTIDE SEQUENCE [LARGE SCALE GENOMIC DNA]</scope>
    <source>
        <strain evidence="13">ATCC 10500 / CBS 375.48 / QM 6759 / NRRL 1006</strain>
    </source>
</reference>
<keyword evidence="4 8" id="KW-0812">Transmembrane</keyword>
<keyword evidence="6 8" id="KW-0472">Membrane</keyword>
<dbReference type="InterPro" id="IPR032880">
    <property type="entry name" value="CSC1/OSCA1-like_N"/>
</dbReference>
<feature type="domain" description="CSC1/OSCA1-like cytosolic" evidence="11">
    <location>
        <begin position="228"/>
        <end position="433"/>
    </location>
</feature>
<dbReference type="EMBL" id="EQ962655">
    <property type="protein sequence ID" value="EED18739.1"/>
    <property type="molecule type" value="Genomic_DNA"/>
</dbReference>
<dbReference type="RefSeq" id="XP_002482731.1">
    <property type="nucleotide sequence ID" value="XM_002482686.1"/>
</dbReference>
<evidence type="ECO:0000256" key="6">
    <source>
        <dbReference type="ARBA" id="ARBA00023136"/>
    </source>
</evidence>
<evidence type="ECO:0000256" key="2">
    <source>
        <dbReference type="ARBA" id="ARBA00007779"/>
    </source>
</evidence>
<evidence type="ECO:0000256" key="5">
    <source>
        <dbReference type="ARBA" id="ARBA00022989"/>
    </source>
</evidence>
<evidence type="ECO:0000256" key="7">
    <source>
        <dbReference type="SAM" id="MobiDB-lite"/>
    </source>
</evidence>
<evidence type="ECO:0000313" key="13">
    <source>
        <dbReference type="Proteomes" id="UP000001745"/>
    </source>
</evidence>
<feature type="transmembrane region" description="Helical" evidence="8">
    <location>
        <begin position="500"/>
        <end position="519"/>
    </location>
</feature>
<dbReference type="PANTHER" id="PTHR13018:SF5">
    <property type="entry name" value="RE44586P"/>
    <property type="match status" value="1"/>
</dbReference>
<dbReference type="PANTHER" id="PTHR13018">
    <property type="entry name" value="PROBABLE MEMBRANE PROTEIN DUF221-RELATED"/>
    <property type="match status" value="1"/>
</dbReference>
<feature type="region of interest" description="Disordered" evidence="7">
    <location>
        <begin position="310"/>
        <end position="329"/>
    </location>
</feature>
<feature type="transmembrane region" description="Helical" evidence="8">
    <location>
        <begin position="446"/>
        <end position="467"/>
    </location>
</feature>
<feature type="domain" description="CSC1/OSCA1-like N-terminal transmembrane" evidence="10">
    <location>
        <begin position="39"/>
        <end position="208"/>
    </location>
</feature>
<dbReference type="GeneID" id="8098411"/>
<dbReference type="FunCoup" id="B8MB38">
    <property type="interactions" value="88"/>
</dbReference>
<dbReference type="Proteomes" id="UP000001745">
    <property type="component" value="Unassembled WGS sequence"/>
</dbReference>
<dbReference type="AlphaFoldDB" id="B8MB38"/>
<evidence type="ECO:0000259" key="10">
    <source>
        <dbReference type="Pfam" id="PF13967"/>
    </source>
</evidence>
<feature type="transmembrane region" description="Helical" evidence="8">
    <location>
        <begin position="639"/>
        <end position="658"/>
    </location>
</feature>
<feature type="domain" description="CSC1/OSCA1-like 7TM region" evidence="9">
    <location>
        <begin position="444"/>
        <end position="722"/>
    </location>
</feature>
<keyword evidence="13" id="KW-1185">Reference proteome</keyword>
<feature type="transmembrane region" description="Helical" evidence="8">
    <location>
        <begin position="540"/>
        <end position="564"/>
    </location>
</feature>
<feature type="transmembrane region" description="Helical" evidence="8">
    <location>
        <begin position="187"/>
        <end position="206"/>
    </location>
</feature>
<proteinExistence type="inferred from homology"/>
<dbReference type="OrthoDB" id="1689567at2759"/>
<dbReference type="OMA" id="CSCKKEN"/>
<dbReference type="VEuPathDB" id="FungiDB:TSTA_124600"/>
<dbReference type="PhylomeDB" id="B8MB38"/>
<feature type="transmembrane region" description="Helical" evidence="8">
    <location>
        <begin position="591"/>
        <end position="619"/>
    </location>
</feature>
<dbReference type="Pfam" id="PF14703">
    <property type="entry name" value="PHM7_cyt"/>
    <property type="match status" value="1"/>
</dbReference>
<evidence type="ECO:0000259" key="9">
    <source>
        <dbReference type="Pfam" id="PF02714"/>
    </source>
</evidence>
<dbReference type="InterPro" id="IPR045122">
    <property type="entry name" value="Csc1-like"/>
</dbReference>
<feature type="compositionally biased region" description="Polar residues" evidence="7">
    <location>
        <begin position="316"/>
        <end position="329"/>
    </location>
</feature>
<comment type="similarity">
    <text evidence="2">Belongs to the CSC1 (TC 1.A.17) family.</text>
</comment>
<keyword evidence="3" id="KW-0813">Transport</keyword>
<keyword evidence="5 8" id="KW-1133">Transmembrane helix</keyword>
<accession>B8MB38</accession>
<dbReference type="InterPro" id="IPR027815">
    <property type="entry name" value="CSC1/OSCA1-like_cyt"/>
</dbReference>
<dbReference type="eggNOG" id="KOG1134">
    <property type="taxonomic scope" value="Eukaryota"/>
</dbReference>
<dbReference type="Pfam" id="PF13967">
    <property type="entry name" value="RSN1_TM"/>
    <property type="match status" value="1"/>
</dbReference>
<evidence type="ECO:0000256" key="3">
    <source>
        <dbReference type="ARBA" id="ARBA00022448"/>
    </source>
</evidence>
<feature type="transmembrane region" description="Helical" evidence="8">
    <location>
        <begin position="664"/>
        <end position="682"/>
    </location>
</feature>
<dbReference type="GO" id="GO:0005227">
    <property type="term" value="F:calcium-activated cation channel activity"/>
    <property type="evidence" value="ECO:0007669"/>
    <property type="project" value="EnsemblFungi"/>
</dbReference>
<dbReference type="HOGENOM" id="CLU_002458_0_0_1"/>
<dbReference type="InParanoid" id="B8MB38"/>
<feature type="transmembrane region" description="Helical" evidence="8">
    <location>
        <begin position="39"/>
        <end position="60"/>
    </location>
</feature>
<comment type="subcellular location">
    <subcellularLocation>
        <location evidence="1">Membrane</location>
        <topology evidence="1">Multi-pass membrane protein</topology>
    </subcellularLocation>
</comment>
<organism evidence="12 13">
    <name type="scientific">Talaromyces stipitatus (strain ATCC 10500 / CBS 375.48 / QM 6759 / NRRL 1006)</name>
    <name type="common">Penicillium stipitatum</name>
    <dbReference type="NCBI Taxonomy" id="441959"/>
    <lineage>
        <taxon>Eukaryota</taxon>
        <taxon>Fungi</taxon>
        <taxon>Dikarya</taxon>
        <taxon>Ascomycota</taxon>
        <taxon>Pezizomycotina</taxon>
        <taxon>Eurotiomycetes</taxon>
        <taxon>Eurotiomycetidae</taxon>
        <taxon>Eurotiales</taxon>
        <taxon>Trichocomaceae</taxon>
        <taxon>Talaromyces</taxon>
        <taxon>Talaromyces sect. Talaromyces</taxon>
    </lineage>
</organism>
<feature type="transmembrane region" description="Helical" evidence="8">
    <location>
        <begin position="729"/>
        <end position="750"/>
    </location>
</feature>
<dbReference type="GO" id="GO:0005886">
    <property type="term" value="C:plasma membrane"/>
    <property type="evidence" value="ECO:0007669"/>
    <property type="project" value="TreeGrafter"/>
</dbReference>
<evidence type="ECO:0000256" key="1">
    <source>
        <dbReference type="ARBA" id="ARBA00004141"/>
    </source>
</evidence>
<feature type="transmembrane region" description="Helical" evidence="8">
    <location>
        <begin position="703"/>
        <end position="723"/>
    </location>
</feature>
<sequence>MSSTGGISTPVQFAAIASSTVPGDHPIDWGSQAQGGRDLATQLILSATLGLSAFFSFCILRPKWTELYAARRKRRNAASFLPELPDSFFGWMPVIYRITDEEVLESAGLDAYVLLSFFKFAIKFLSATFAFATLIIMPLHLRYAGQWGVPGWDHDDDDNDDDGQSLFARDILFGHGNKKFKSDPTYLWIYVIFPYVFTGIAIYLLIHETNKIIRVRQNYLGSQTSTTDRTFRLSGIPTELRSEEKIQEIIEDLHIGKVEAVTLCRQWHDLDLLMEERKKILKPLERAWTKYLGYKQKRRYNDTLPLVRASRDRSPSLESETATEHSQLLGSEDGRVPVRTVHKRRPTTRLWYGPFKLRYKNVDSIDYYEEKLRRIDERILAARQKEYPATDLAFVTMETISACQLVVQTIIDPHPTQLVPSLAPAPADVVWKNTYIPRSSRISRSWLITLVISFLTIFWSVLLVPIASLLDLNTLHKAIPGLADLLARHPIIKSLVQSSLPTITLSLLTVAVPYLYSWLSSLQGMTSRGDLELSIISKNFFFTFFNLFFLFTVLGSASNFYGFLQNVQNAFKDATTIAFALATSLENLSRFYINLIILQGLGLFPFRLLEFGSVAMYPINVLYAKSPREYAELSAPPKFSYGFTIPQTIFIFIICVVYSVFPSSWLVCFCGLIYFFLGHFIYKYQLLYAMDHQQHSTGRAWPMICSRVFLGLVVFQVAMIGVLALRKLIARSLLLVPLLGATVWFTYFFAKTYEPLMKFIALRSIDHDRPNRSNGNNSDDSLSPPPLLSPLSGLDRDALPILIGGREIGLRLRKYVNPNLTIPLDGAWIPRSDGSIVIRPSAVEEEHIAGEA</sequence>
<evidence type="ECO:0000313" key="12">
    <source>
        <dbReference type="EMBL" id="EED18739.1"/>
    </source>
</evidence>
<gene>
    <name evidence="12" type="ORF">TSTA_124600</name>
</gene>
<dbReference type="InterPro" id="IPR003864">
    <property type="entry name" value="CSC1/OSCA1-like_7TM"/>
</dbReference>
<feature type="transmembrane region" description="Helical" evidence="8">
    <location>
        <begin position="120"/>
        <end position="141"/>
    </location>
</feature>
<evidence type="ECO:0000259" key="11">
    <source>
        <dbReference type="Pfam" id="PF14703"/>
    </source>
</evidence>
<evidence type="ECO:0000256" key="4">
    <source>
        <dbReference type="ARBA" id="ARBA00022692"/>
    </source>
</evidence>